<feature type="domain" description="Aminoglycoside phosphotransferase" evidence="1">
    <location>
        <begin position="43"/>
        <end position="252"/>
    </location>
</feature>
<dbReference type="InterPro" id="IPR011009">
    <property type="entry name" value="Kinase-like_dom_sf"/>
</dbReference>
<protein>
    <submittedName>
        <fullName evidence="2">Aminoglycoside phosphotransferase family protein</fullName>
    </submittedName>
</protein>
<comment type="caution">
    <text evidence="2">The sequence shown here is derived from an EMBL/GenBank/DDBJ whole genome shotgun (WGS) entry which is preliminary data.</text>
</comment>
<dbReference type="AlphaFoldDB" id="A0A545ARY7"/>
<dbReference type="SUPFAM" id="SSF56112">
    <property type="entry name" value="Protein kinase-like (PK-like)"/>
    <property type="match status" value="1"/>
</dbReference>
<evidence type="ECO:0000313" key="2">
    <source>
        <dbReference type="EMBL" id="TQS44023.1"/>
    </source>
</evidence>
<dbReference type="Proteomes" id="UP000317982">
    <property type="component" value="Unassembled WGS sequence"/>
</dbReference>
<gene>
    <name evidence="2" type="ORF">FL583_16345</name>
</gene>
<dbReference type="RefSeq" id="WP_142705512.1">
    <property type="nucleotide sequence ID" value="NZ_VIRS01000010.1"/>
</dbReference>
<dbReference type="OrthoDB" id="115252at2"/>
<keyword evidence="3" id="KW-1185">Reference proteome</keyword>
<reference evidence="2 3" key="1">
    <citation type="submission" date="2019-07" db="EMBL/GenBank/DDBJ databases">
        <title>Cryptosporangium phraense sp. nov., isolated from plant litter.</title>
        <authorList>
            <person name="Suriyachadkun C."/>
        </authorList>
    </citation>
    <scope>NUCLEOTIDE SEQUENCE [LARGE SCALE GENOMIC DNA]</scope>
    <source>
        <strain evidence="2 3">A-T 5661</strain>
    </source>
</reference>
<name>A0A545ARY7_9ACTN</name>
<proteinExistence type="predicted"/>
<dbReference type="Gene3D" id="1.20.58.840">
    <property type="match status" value="1"/>
</dbReference>
<accession>A0A545ARY7</accession>
<evidence type="ECO:0000259" key="1">
    <source>
        <dbReference type="Pfam" id="PF01636"/>
    </source>
</evidence>
<dbReference type="EMBL" id="VIRS01000010">
    <property type="protein sequence ID" value="TQS44023.1"/>
    <property type="molecule type" value="Genomic_DNA"/>
</dbReference>
<keyword evidence="2" id="KW-0808">Transferase</keyword>
<dbReference type="InParanoid" id="A0A545ARY7"/>
<dbReference type="Pfam" id="PF01636">
    <property type="entry name" value="APH"/>
    <property type="match status" value="1"/>
</dbReference>
<dbReference type="GO" id="GO:0016740">
    <property type="term" value="F:transferase activity"/>
    <property type="evidence" value="ECO:0007669"/>
    <property type="project" value="UniProtKB-KW"/>
</dbReference>
<dbReference type="InterPro" id="IPR002575">
    <property type="entry name" value="Aminoglycoside_PTrfase"/>
</dbReference>
<organism evidence="2 3">
    <name type="scientific">Cryptosporangium phraense</name>
    <dbReference type="NCBI Taxonomy" id="2593070"/>
    <lineage>
        <taxon>Bacteria</taxon>
        <taxon>Bacillati</taxon>
        <taxon>Actinomycetota</taxon>
        <taxon>Actinomycetes</taxon>
        <taxon>Cryptosporangiales</taxon>
        <taxon>Cryptosporangiaceae</taxon>
        <taxon>Cryptosporangium</taxon>
    </lineage>
</organism>
<evidence type="ECO:0000313" key="3">
    <source>
        <dbReference type="Proteomes" id="UP000317982"/>
    </source>
</evidence>
<dbReference type="Gene3D" id="1.10.510.10">
    <property type="entry name" value="Transferase(Phosphotransferase) domain 1"/>
    <property type="match status" value="1"/>
</dbReference>
<sequence length="316" mass="34817">MLTPPRDLSEPTLRAALRTGWGVTPVTLAYRPVGFGSHHWEAAGADGVRLFVTVDDLRTRRMRTGEPLDLAYDRLRAALSAARALRAAGRDFVVAPQPSSDGGPLTRAGDPFAVAVYPFVDGERFDWGPFTPAHRDAVLDLLVQVHRAPPEVRALARTDDFAIPFRDAVTAPIDPDAGPYARASADLLTTHADGIRRAFARYDALVEPARDAGTVLTHGEPHPGNTMRTDQWLLIDWDTALAAPPERDLWNLEPLHPAYAAATGTVLRPELLDLYRLRWDLAEIAVCTARFRDPHGDTDDDRETWSILAETVPRMS</sequence>